<gene>
    <name evidence="1" type="ORF">ECPE_LOCUS16502</name>
</gene>
<accession>A0A183BBB8</accession>
<reference evidence="1 2" key="2">
    <citation type="submission" date="2018-11" db="EMBL/GenBank/DDBJ databases">
        <authorList>
            <consortium name="Pathogen Informatics"/>
        </authorList>
    </citation>
    <scope>NUCLEOTIDE SEQUENCE [LARGE SCALE GENOMIC DNA]</scope>
    <source>
        <strain evidence="1 2">Egypt</strain>
    </source>
</reference>
<proteinExistence type="predicted"/>
<evidence type="ECO:0000313" key="3">
    <source>
        <dbReference type="WBParaSite" id="ECPE_0001654601-mRNA-1"/>
    </source>
</evidence>
<dbReference type="EMBL" id="UZAN01064636">
    <property type="protein sequence ID" value="VDP93774.1"/>
    <property type="molecule type" value="Genomic_DNA"/>
</dbReference>
<protein>
    <submittedName>
        <fullName evidence="1 3">Uncharacterized protein</fullName>
    </submittedName>
</protein>
<organism evidence="3">
    <name type="scientific">Echinostoma caproni</name>
    <dbReference type="NCBI Taxonomy" id="27848"/>
    <lineage>
        <taxon>Eukaryota</taxon>
        <taxon>Metazoa</taxon>
        <taxon>Spiralia</taxon>
        <taxon>Lophotrochozoa</taxon>
        <taxon>Platyhelminthes</taxon>
        <taxon>Trematoda</taxon>
        <taxon>Digenea</taxon>
        <taxon>Plagiorchiida</taxon>
        <taxon>Echinostomata</taxon>
        <taxon>Echinostomatoidea</taxon>
        <taxon>Echinostomatidae</taxon>
        <taxon>Echinostoma</taxon>
    </lineage>
</organism>
<name>A0A183BBB8_9TREM</name>
<dbReference type="AlphaFoldDB" id="A0A183BBB8"/>
<dbReference type="WBParaSite" id="ECPE_0001654601-mRNA-1">
    <property type="protein sequence ID" value="ECPE_0001654601-mRNA-1"/>
    <property type="gene ID" value="ECPE_0001654601"/>
</dbReference>
<sequence length="85" mass="9857">MLQRFSPTIFYFQRSDHTKRTLIASGFNEKFGTLSYDRDPFGSQEFVEDDLRFCGRIHKHQVVYFVHSGTPTITDAGKDESHLTP</sequence>
<keyword evidence="2" id="KW-1185">Reference proteome</keyword>
<dbReference type="Proteomes" id="UP000272942">
    <property type="component" value="Unassembled WGS sequence"/>
</dbReference>
<reference evidence="3" key="1">
    <citation type="submission" date="2016-06" db="UniProtKB">
        <authorList>
            <consortium name="WormBaseParasite"/>
        </authorList>
    </citation>
    <scope>IDENTIFICATION</scope>
</reference>
<evidence type="ECO:0000313" key="2">
    <source>
        <dbReference type="Proteomes" id="UP000272942"/>
    </source>
</evidence>
<evidence type="ECO:0000313" key="1">
    <source>
        <dbReference type="EMBL" id="VDP93774.1"/>
    </source>
</evidence>